<comment type="caution">
    <text evidence="3">The sequence shown here is derived from an EMBL/GenBank/DDBJ whole genome shotgun (WGS) entry which is preliminary data.</text>
</comment>
<dbReference type="RefSeq" id="WP_204870083.1">
    <property type="nucleotide sequence ID" value="NZ_JAFBBK010000001.1"/>
</dbReference>
<dbReference type="EC" id="1.14.13.163" evidence="3"/>
<sequence length="396" mass="42447">MSTNDIAVVGAGPVGALTALGLAQRGHRVLLLESEQELPTAPRAIVYYWHVLEGLDALGVLDDIDAAGIRNTAFRTRVLATGDEAVVSLAPLEAVTPRPWNIHLGQHDVVRIALDHLSRLPNATLRLGAPVTAVRQDGHEVVLDVGGESPGEVRASWVVGADGARSAVRTSLGIGFDGTTWKDRFVATDIRYPFDAAGLGNANMMLDSENGCVIARIDDSTWRWTWGESAELAADTVMDRLPARLAALGFPDVPYDVVTATPYRMHQRSADRMREGRVLLAGDAAHATNPTGGIGLTSGMYDVFALLDPLSDAVHGSDDAPLDAWAAERLRIFDEKASPMATASKRRVYDDTDRDALVGFVRGSAAAVDDAEAVRRLSAMTVLRSGFPRHHTSFVS</sequence>
<dbReference type="InterPro" id="IPR050631">
    <property type="entry name" value="PheA/TfdB_FAD_monoxygenase"/>
</dbReference>
<evidence type="ECO:0000259" key="2">
    <source>
        <dbReference type="Pfam" id="PF01494"/>
    </source>
</evidence>
<accession>A0ABS2KZR7</accession>
<dbReference type="SUPFAM" id="SSF51905">
    <property type="entry name" value="FAD/NAD(P)-binding domain"/>
    <property type="match status" value="1"/>
</dbReference>
<dbReference type="InterPro" id="IPR036188">
    <property type="entry name" value="FAD/NAD-bd_sf"/>
</dbReference>
<dbReference type="Gene3D" id="3.30.70.2450">
    <property type="match status" value="1"/>
</dbReference>
<evidence type="ECO:0000313" key="3">
    <source>
        <dbReference type="EMBL" id="MBM7417422.1"/>
    </source>
</evidence>
<evidence type="ECO:0000313" key="4">
    <source>
        <dbReference type="Proteomes" id="UP000703038"/>
    </source>
</evidence>
<feature type="domain" description="FAD-binding" evidence="2">
    <location>
        <begin position="5"/>
        <end position="332"/>
    </location>
</feature>
<organism evidence="3 4">
    <name type="scientific">Rhodococcoides corynebacterioides</name>
    <dbReference type="NCBI Taxonomy" id="53972"/>
    <lineage>
        <taxon>Bacteria</taxon>
        <taxon>Bacillati</taxon>
        <taxon>Actinomycetota</taxon>
        <taxon>Actinomycetes</taxon>
        <taxon>Mycobacteriales</taxon>
        <taxon>Nocardiaceae</taxon>
        <taxon>Rhodococcoides</taxon>
    </lineage>
</organism>
<gene>
    <name evidence="3" type="ORF">JOE42_004155</name>
</gene>
<name>A0ABS2KZR7_9NOCA</name>
<reference evidence="3 4" key="1">
    <citation type="submission" date="2021-01" db="EMBL/GenBank/DDBJ databases">
        <title>Genomics of switchgrass bacterial isolates.</title>
        <authorList>
            <person name="Shade A."/>
        </authorList>
    </citation>
    <scope>NUCLEOTIDE SEQUENCE [LARGE SCALE GENOMIC DNA]</scope>
    <source>
        <strain evidence="3 4">PvP111</strain>
    </source>
</reference>
<dbReference type="PANTHER" id="PTHR43476:SF3">
    <property type="entry name" value="FAD-BINDING MONOOXYGENASE"/>
    <property type="match status" value="1"/>
</dbReference>
<dbReference type="EC" id="1.14.13.127" evidence="3"/>
<dbReference type="GO" id="GO:0008688">
    <property type="term" value="F:3-(3-hydroxyphenyl)propionate hydroxylase activity"/>
    <property type="evidence" value="ECO:0007669"/>
    <property type="project" value="UniProtKB-EC"/>
</dbReference>
<dbReference type="Gene3D" id="3.50.50.60">
    <property type="entry name" value="FAD/NAD(P)-binding domain"/>
    <property type="match status" value="1"/>
</dbReference>
<dbReference type="PRINTS" id="PR00420">
    <property type="entry name" value="RNGMNOXGNASE"/>
</dbReference>
<proteinExistence type="predicted"/>
<dbReference type="EMBL" id="JAFBBK010000001">
    <property type="protein sequence ID" value="MBM7417422.1"/>
    <property type="molecule type" value="Genomic_DNA"/>
</dbReference>
<dbReference type="PANTHER" id="PTHR43476">
    <property type="entry name" value="3-(3-HYDROXY-PHENYL)PROPIONATE/3-HYDROXYCINNAMIC ACID HYDROXYLASE"/>
    <property type="match status" value="1"/>
</dbReference>
<dbReference type="InterPro" id="IPR002938">
    <property type="entry name" value="FAD-bd"/>
</dbReference>
<evidence type="ECO:0000256" key="1">
    <source>
        <dbReference type="ARBA" id="ARBA00023002"/>
    </source>
</evidence>
<keyword evidence="1 3" id="KW-0560">Oxidoreductase</keyword>
<keyword evidence="4" id="KW-1185">Reference proteome</keyword>
<dbReference type="Pfam" id="PF01494">
    <property type="entry name" value="FAD_binding_3"/>
    <property type="match status" value="1"/>
</dbReference>
<protein>
    <submittedName>
        <fullName evidence="3">3-(3-hydroxy-phenyl)propionate hydroxylase/6-hydroxy-3-succinoylpyridine 3-monooxygenase</fullName>
        <ecNumber evidence="3">1.14.13.127</ecNumber>
        <ecNumber evidence="3">1.14.13.163</ecNumber>
    </submittedName>
</protein>
<dbReference type="Proteomes" id="UP000703038">
    <property type="component" value="Unassembled WGS sequence"/>
</dbReference>